<evidence type="ECO:0000259" key="1">
    <source>
        <dbReference type="Pfam" id="PF06559"/>
    </source>
</evidence>
<dbReference type="Proteomes" id="UP000178249">
    <property type="component" value="Unassembled WGS sequence"/>
</dbReference>
<dbReference type="GO" id="GO:0009394">
    <property type="term" value="P:2'-deoxyribonucleotide metabolic process"/>
    <property type="evidence" value="ECO:0007669"/>
    <property type="project" value="InterPro"/>
</dbReference>
<proteinExistence type="predicted"/>
<gene>
    <name evidence="3" type="ORF">A2841_00940</name>
</gene>
<dbReference type="PANTHER" id="PTHR42680:SF3">
    <property type="entry name" value="DCTP DEAMINASE"/>
    <property type="match status" value="1"/>
</dbReference>
<comment type="caution">
    <text evidence="3">The sequence shown here is derived from an EMBL/GenBank/DDBJ whole genome shotgun (WGS) entry which is preliminary data.</text>
</comment>
<dbReference type="SUPFAM" id="SSF51283">
    <property type="entry name" value="dUTPase-like"/>
    <property type="match status" value="2"/>
</dbReference>
<dbReference type="NCBIfam" id="NF005734">
    <property type="entry name" value="PRK07559.1"/>
    <property type="match status" value="1"/>
</dbReference>
<dbReference type="Pfam" id="PF06559">
    <property type="entry name" value="DCD_N"/>
    <property type="match status" value="1"/>
</dbReference>
<feature type="domain" description="2'-deoxycytidine 5'-triphosphate deaminase N-terminal" evidence="1">
    <location>
        <begin position="3"/>
        <end position="161"/>
    </location>
</feature>
<dbReference type="Pfam" id="PF22569">
    <property type="entry name" value="DCD_C"/>
    <property type="match status" value="1"/>
</dbReference>
<dbReference type="InterPro" id="IPR053811">
    <property type="entry name" value="DCD_C"/>
</dbReference>
<sequence length="367" mass="41184">MTLPFQGIKKLINDGLITKSGPFVDGQIQPASLDCTLGNRVFRVTSSFLPQPNEKIADIVKAKTLYEFELVEGSILEPNASYIIPLQEHIKMPAGFQAYSNPKSSIGRIDVFVRLLVDGNAQFDVIPEGYEGPLYLEVIPLTFVVAVSPGIALNQIRFRKTDTHFLGDADLRDLHKSQGLLFDLEGKKIKEPIIRDNSLFLTADLQNREVIGFRAKHNATDVLDLTKKDFYGVEQFWEPIKRPANGEFVLVPGDFYLLGSNERIAVPPDYSAEMASYDPQSGELRAHYAGFFDSGFGYEEGEGIGGTTAVLEVRAHNVPFRLTHGQIICRFIYERMMERPEKVYGKSIKSHYTGSAPKLPKFFKNVW</sequence>
<dbReference type="EMBL" id="MFKP01000036">
    <property type="protein sequence ID" value="OGG43585.1"/>
    <property type="molecule type" value="Genomic_DNA"/>
</dbReference>
<evidence type="ECO:0000313" key="3">
    <source>
        <dbReference type="EMBL" id="OGG43585.1"/>
    </source>
</evidence>
<dbReference type="AlphaFoldDB" id="A0A1F6C320"/>
<dbReference type="PANTHER" id="PTHR42680">
    <property type="entry name" value="DCTP DEAMINASE"/>
    <property type="match status" value="1"/>
</dbReference>
<reference evidence="3 4" key="1">
    <citation type="journal article" date="2016" name="Nat. Commun.">
        <title>Thousands of microbial genomes shed light on interconnected biogeochemical processes in an aquifer system.</title>
        <authorList>
            <person name="Anantharaman K."/>
            <person name="Brown C.T."/>
            <person name="Hug L.A."/>
            <person name="Sharon I."/>
            <person name="Castelle C.J."/>
            <person name="Probst A.J."/>
            <person name="Thomas B.C."/>
            <person name="Singh A."/>
            <person name="Wilkins M.J."/>
            <person name="Karaoz U."/>
            <person name="Brodie E.L."/>
            <person name="Williams K.H."/>
            <person name="Hubbard S.S."/>
            <person name="Banfield J.F."/>
        </authorList>
    </citation>
    <scope>NUCLEOTIDE SEQUENCE [LARGE SCALE GENOMIC DNA]</scope>
</reference>
<name>A0A1F6C320_9BACT</name>
<feature type="domain" description="2'-deoxycytidine 5'-triphosphate deaminase C-terminal" evidence="2">
    <location>
        <begin position="168"/>
        <end position="363"/>
    </location>
</feature>
<dbReference type="InterPro" id="IPR010550">
    <property type="entry name" value="DCD_N"/>
</dbReference>
<accession>A0A1F6C320</accession>
<evidence type="ECO:0000313" key="4">
    <source>
        <dbReference type="Proteomes" id="UP000178249"/>
    </source>
</evidence>
<organism evidence="3 4">
    <name type="scientific">Candidatus Kaiserbacteria bacterium RIFCSPHIGHO2_01_FULL_48_10</name>
    <dbReference type="NCBI Taxonomy" id="1798476"/>
    <lineage>
        <taxon>Bacteria</taxon>
        <taxon>Candidatus Kaiseribacteriota</taxon>
    </lineage>
</organism>
<dbReference type="Gene3D" id="2.70.40.10">
    <property type="match status" value="2"/>
</dbReference>
<evidence type="ECO:0000259" key="2">
    <source>
        <dbReference type="Pfam" id="PF22569"/>
    </source>
</evidence>
<dbReference type="GO" id="GO:0008829">
    <property type="term" value="F:dCTP deaminase activity"/>
    <property type="evidence" value="ECO:0007669"/>
    <property type="project" value="InterPro"/>
</dbReference>
<dbReference type="InterPro" id="IPR036157">
    <property type="entry name" value="dUTPase-like_sf"/>
</dbReference>
<protein>
    <submittedName>
        <fullName evidence="3">2'-deoxycytidine 5'-triphosphate deaminase</fullName>
    </submittedName>
</protein>